<dbReference type="STRING" id="64969.SAMN02745127_02687"/>
<keyword evidence="3 6" id="KW-0597">Phosphoprotein</keyword>
<feature type="domain" description="Histidine kinase" evidence="7">
    <location>
        <begin position="308"/>
        <end position="525"/>
    </location>
</feature>
<dbReference type="CDD" id="cd00082">
    <property type="entry name" value="HisKA"/>
    <property type="match status" value="1"/>
</dbReference>
<evidence type="ECO:0000256" key="1">
    <source>
        <dbReference type="ARBA" id="ARBA00000085"/>
    </source>
</evidence>
<dbReference type="InterPro" id="IPR003594">
    <property type="entry name" value="HATPase_dom"/>
</dbReference>
<evidence type="ECO:0000259" key="8">
    <source>
        <dbReference type="PROSITE" id="PS50110"/>
    </source>
</evidence>
<comment type="catalytic activity">
    <reaction evidence="1">
        <text>ATP + protein L-histidine = ADP + protein N-phospho-L-histidine.</text>
        <dbReference type="EC" id="2.7.13.3"/>
    </reaction>
</comment>
<evidence type="ECO:0000313" key="11">
    <source>
        <dbReference type="Proteomes" id="UP000191418"/>
    </source>
</evidence>
<dbReference type="SMART" id="SM00448">
    <property type="entry name" value="REC"/>
    <property type="match status" value="1"/>
</dbReference>
<dbReference type="GO" id="GO:0005886">
    <property type="term" value="C:plasma membrane"/>
    <property type="evidence" value="ECO:0007669"/>
    <property type="project" value="TreeGrafter"/>
</dbReference>
<dbReference type="Gene3D" id="3.30.565.10">
    <property type="entry name" value="Histidine kinase-like ATPase, C-terminal domain"/>
    <property type="match status" value="1"/>
</dbReference>
<evidence type="ECO:0000256" key="5">
    <source>
        <dbReference type="ARBA" id="ARBA00022777"/>
    </source>
</evidence>
<dbReference type="SUPFAM" id="SSF55874">
    <property type="entry name" value="ATPase domain of HSP90 chaperone/DNA topoisomerase II/histidine kinase"/>
    <property type="match status" value="1"/>
</dbReference>
<keyword evidence="5" id="KW-0418">Kinase</keyword>
<dbReference type="SUPFAM" id="SSF55785">
    <property type="entry name" value="PYP-like sensor domain (PAS domain)"/>
    <property type="match status" value="1"/>
</dbReference>
<evidence type="ECO:0000256" key="4">
    <source>
        <dbReference type="ARBA" id="ARBA00022679"/>
    </source>
</evidence>
<keyword evidence="4" id="KW-0808">Transferase</keyword>
<reference evidence="10 11" key="1">
    <citation type="submission" date="2017-01" db="EMBL/GenBank/DDBJ databases">
        <title>Genome Sequencing of a Marine Spirillum, Oceanospirillum multiglobuliferum ATCC 33336, from Japan.</title>
        <authorList>
            <person name="Carney J.G."/>
            <person name="Trachtenberg A.M."/>
            <person name="Rheaume B.A."/>
            <person name="Linnane J.D."/>
            <person name="Pitts N.L."/>
            <person name="Mykles D.L."/>
            <person name="Maclea K.S."/>
        </authorList>
    </citation>
    <scope>NUCLEOTIDE SEQUENCE [LARGE SCALE GENOMIC DNA]</scope>
    <source>
        <strain evidence="10 11">ATCC 33336</strain>
    </source>
</reference>
<name>A0A1V4T1P6_9GAMM</name>
<dbReference type="CDD" id="cd00130">
    <property type="entry name" value="PAS"/>
    <property type="match status" value="1"/>
</dbReference>
<dbReference type="PROSITE" id="PS50112">
    <property type="entry name" value="PAS"/>
    <property type="match status" value="1"/>
</dbReference>
<gene>
    <name evidence="10" type="ORF">BTE48_13620</name>
</gene>
<dbReference type="Gene3D" id="1.10.287.130">
    <property type="match status" value="1"/>
</dbReference>
<feature type="domain" description="Response regulatory" evidence="8">
    <location>
        <begin position="540"/>
        <end position="657"/>
    </location>
</feature>
<dbReference type="Pfam" id="PF13426">
    <property type="entry name" value="PAS_9"/>
    <property type="match status" value="1"/>
</dbReference>
<evidence type="ECO:0000313" key="10">
    <source>
        <dbReference type="EMBL" id="OPX54525.1"/>
    </source>
</evidence>
<evidence type="ECO:0000256" key="6">
    <source>
        <dbReference type="PROSITE-ProRule" id="PRU00169"/>
    </source>
</evidence>
<dbReference type="PANTHER" id="PTHR43047">
    <property type="entry name" value="TWO-COMPONENT HISTIDINE PROTEIN KINASE"/>
    <property type="match status" value="1"/>
</dbReference>
<protein>
    <recommendedName>
        <fullName evidence="2">histidine kinase</fullName>
        <ecNumber evidence="2">2.7.13.3</ecNumber>
    </recommendedName>
</protein>
<dbReference type="Pfam" id="PF00512">
    <property type="entry name" value="HisKA"/>
    <property type="match status" value="1"/>
</dbReference>
<dbReference type="InterPro" id="IPR004358">
    <property type="entry name" value="Sig_transdc_His_kin-like_C"/>
</dbReference>
<accession>A0A1V4T1P6</accession>
<dbReference type="GO" id="GO:0009927">
    <property type="term" value="F:histidine phosphotransfer kinase activity"/>
    <property type="evidence" value="ECO:0007669"/>
    <property type="project" value="TreeGrafter"/>
</dbReference>
<sequence length="668" mass="75587">MDRSEEFKLLASTFNAHQPIAILDRNGTFIKVNAAFCNLSGYSALQLKGANVRLLRSDRHNDQFYHEFWLALYEHGYWQGELWNKLKSGEIRLHVNISAVTDEQGHFTHYVAFYEDESVRYQQQLLLEQKAAQETSLSILMAYCLDELPMTAFLNQCMEQIRQNHQWHWKLLSLYQLTHSELHSILSHGACVQNNCEKSAMTQSLCRSVIQQGAPKELPLDALGLSSCLIEKDHALYAVPLNQNQKASVLVLYLPKFVIDNHESRAFLHRVVHVLGMGINKRISDQALEDARKRAELSSKAKSQLLSSVSHELRTPLNAILGFSQLLQDEGLNEIQLEYSQEIHAAGKHLLNLVNDILDLARMEQGRVKLNVEALSLSASLSETLAMVQQLALEKNVCIEFSDKARILPEVNADPIRLKQVLLNLLSNAIKYNEVNGQVRLHLKSIANQKIRLEIEDSGQGVPEDKEQLLFQAFNRLGAEQGPTEGTGIGLAICKRLIKLMHGEIGYQRHPVKGSIFWIELPFAHYAQEISAKTSRAHFNILCLDDDPIHLRLIEGLLSQHPELKLFTETNASYALEFALKQPVDLILLDLHMPELSGYEVLEILKASPRTATIPVVAISAENNPEQINQCLLSGFTEYLTKPLSVDKLLVVVEQLQQEQKQLLQHQD</sequence>
<dbReference type="InterPro" id="IPR011006">
    <property type="entry name" value="CheY-like_superfamily"/>
</dbReference>
<dbReference type="EMBL" id="MTSM01000023">
    <property type="protein sequence ID" value="OPX54525.1"/>
    <property type="molecule type" value="Genomic_DNA"/>
</dbReference>
<dbReference type="Pfam" id="PF00072">
    <property type="entry name" value="Response_reg"/>
    <property type="match status" value="1"/>
</dbReference>
<dbReference type="EC" id="2.7.13.3" evidence="2"/>
<dbReference type="PANTHER" id="PTHR43047:SF72">
    <property type="entry name" value="OSMOSENSING HISTIDINE PROTEIN KINASE SLN1"/>
    <property type="match status" value="1"/>
</dbReference>
<evidence type="ECO:0000259" key="7">
    <source>
        <dbReference type="PROSITE" id="PS50109"/>
    </source>
</evidence>
<dbReference type="Gene3D" id="3.30.450.20">
    <property type="entry name" value="PAS domain"/>
    <property type="match status" value="1"/>
</dbReference>
<dbReference type="InterPro" id="IPR036097">
    <property type="entry name" value="HisK_dim/P_sf"/>
</dbReference>
<dbReference type="SUPFAM" id="SSF47384">
    <property type="entry name" value="Homodimeric domain of signal transducing histidine kinase"/>
    <property type="match status" value="1"/>
</dbReference>
<dbReference type="Proteomes" id="UP000191418">
    <property type="component" value="Unassembled WGS sequence"/>
</dbReference>
<comment type="caution">
    <text evidence="10">The sequence shown here is derived from an EMBL/GenBank/DDBJ whole genome shotgun (WGS) entry which is preliminary data.</text>
</comment>
<dbReference type="PROSITE" id="PS50109">
    <property type="entry name" value="HIS_KIN"/>
    <property type="match status" value="1"/>
</dbReference>
<dbReference type="InterPro" id="IPR001789">
    <property type="entry name" value="Sig_transdc_resp-reg_receiver"/>
</dbReference>
<dbReference type="NCBIfam" id="TIGR00229">
    <property type="entry name" value="sensory_box"/>
    <property type="match status" value="1"/>
</dbReference>
<dbReference type="SUPFAM" id="SSF55781">
    <property type="entry name" value="GAF domain-like"/>
    <property type="match status" value="1"/>
</dbReference>
<feature type="domain" description="PAS" evidence="9">
    <location>
        <begin position="3"/>
        <end position="49"/>
    </location>
</feature>
<dbReference type="InterPro" id="IPR036890">
    <property type="entry name" value="HATPase_C_sf"/>
</dbReference>
<dbReference type="SMART" id="SM00387">
    <property type="entry name" value="HATPase_c"/>
    <property type="match status" value="1"/>
</dbReference>
<evidence type="ECO:0000256" key="2">
    <source>
        <dbReference type="ARBA" id="ARBA00012438"/>
    </source>
</evidence>
<dbReference type="SMART" id="SM00091">
    <property type="entry name" value="PAS"/>
    <property type="match status" value="1"/>
</dbReference>
<dbReference type="InterPro" id="IPR003661">
    <property type="entry name" value="HisK_dim/P_dom"/>
</dbReference>
<dbReference type="InterPro" id="IPR005467">
    <property type="entry name" value="His_kinase_dom"/>
</dbReference>
<dbReference type="InterPro" id="IPR000014">
    <property type="entry name" value="PAS"/>
</dbReference>
<feature type="modified residue" description="4-aspartylphosphate" evidence="6">
    <location>
        <position position="590"/>
    </location>
</feature>
<evidence type="ECO:0000256" key="3">
    <source>
        <dbReference type="ARBA" id="ARBA00022553"/>
    </source>
</evidence>
<dbReference type="PROSITE" id="PS50110">
    <property type="entry name" value="RESPONSE_REGULATORY"/>
    <property type="match status" value="1"/>
</dbReference>
<organism evidence="10 11">
    <name type="scientific">Oceanospirillum multiglobuliferum</name>
    <dbReference type="NCBI Taxonomy" id="64969"/>
    <lineage>
        <taxon>Bacteria</taxon>
        <taxon>Pseudomonadati</taxon>
        <taxon>Pseudomonadota</taxon>
        <taxon>Gammaproteobacteria</taxon>
        <taxon>Oceanospirillales</taxon>
        <taxon>Oceanospirillaceae</taxon>
        <taxon>Oceanospirillum</taxon>
    </lineage>
</organism>
<evidence type="ECO:0000259" key="9">
    <source>
        <dbReference type="PROSITE" id="PS50112"/>
    </source>
</evidence>
<dbReference type="InterPro" id="IPR035965">
    <property type="entry name" value="PAS-like_dom_sf"/>
</dbReference>
<dbReference type="Pfam" id="PF02518">
    <property type="entry name" value="HATPase_c"/>
    <property type="match status" value="1"/>
</dbReference>
<dbReference type="GO" id="GO:0000155">
    <property type="term" value="F:phosphorelay sensor kinase activity"/>
    <property type="evidence" value="ECO:0007669"/>
    <property type="project" value="InterPro"/>
</dbReference>
<proteinExistence type="predicted"/>
<dbReference type="SUPFAM" id="SSF52172">
    <property type="entry name" value="CheY-like"/>
    <property type="match status" value="1"/>
</dbReference>
<dbReference type="SMART" id="SM00388">
    <property type="entry name" value="HisKA"/>
    <property type="match status" value="1"/>
</dbReference>
<dbReference type="AlphaFoldDB" id="A0A1V4T1P6"/>
<keyword evidence="11" id="KW-1185">Reference proteome</keyword>
<dbReference type="Gene3D" id="3.40.50.2300">
    <property type="match status" value="1"/>
</dbReference>
<dbReference type="PRINTS" id="PR00344">
    <property type="entry name" value="BCTRLSENSOR"/>
</dbReference>